<keyword evidence="3" id="KW-1185">Reference proteome</keyword>
<sequence>MVQAPKTRWGSRSLQLNLSSETLEETVDRKGHPGSGIRKTFLDAPPGPPGTLFRQGSWDVDPLQSGRSSIEKTRRQYQMAAIAAHPHTIYFYEPSPLIGLSDFWEPGYAKDKESGVEASDGHFNPGKGQAGGLAGYQCYTPAPEFSELTDVKDLKRKAIVRK</sequence>
<dbReference type="EMBL" id="JAADYS010001127">
    <property type="protein sequence ID" value="KAF4464903.1"/>
    <property type="molecule type" value="Genomic_DNA"/>
</dbReference>
<name>A0A8H4LB55_9HYPO</name>
<proteinExistence type="predicted"/>
<accession>A0A8H4LB55</accession>
<feature type="region of interest" description="Disordered" evidence="1">
    <location>
        <begin position="20"/>
        <end position="46"/>
    </location>
</feature>
<evidence type="ECO:0000256" key="1">
    <source>
        <dbReference type="SAM" id="MobiDB-lite"/>
    </source>
</evidence>
<comment type="caution">
    <text evidence="2">The sequence shown here is derived from an EMBL/GenBank/DDBJ whole genome shotgun (WGS) entry which is preliminary data.</text>
</comment>
<gene>
    <name evidence="2" type="ORF">FALBO_8258</name>
</gene>
<dbReference type="Proteomes" id="UP000554235">
    <property type="component" value="Unassembled WGS sequence"/>
</dbReference>
<organism evidence="2 3">
    <name type="scientific">Fusarium albosuccineum</name>
    <dbReference type="NCBI Taxonomy" id="1237068"/>
    <lineage>
        <taxon>Eukaryota</taxon>
        <taxon>Fungi</taxon>
        <taxon>Dikarya</taxon>
        <taxon>Ascomycota</taxon>
        <taxon>Pezizomycotina</taxon>
        <taxon>Sordariomycetes</taxon>
        <taxon>Hypocreomycetidae</taxon>
        <taxon>Hypocreales</taxon>
        <taxon>Nectriaceae</taxon>
        <taxon>Fusarium</taxon>
        <taxon>Fusarium decemcellulare species complex</taxon>
    </lineage>
</organism>
<dbReference type="AlphaFoldDB" id="A0A8H4LB55"/>
<evidence type="ECO:0000313" key="3">
    <source>
        <dbReference type="Proteomes" id="UP000554235"/>
    </source>
</evidence>
<reference evidence="2 3" key="1">
    <citation type="submission" date="2020-01" db="EMBL/GenBank/DDBJ databases">
        <title>Identification and distribution of gene clusters putatively required for synthesis of sphingolipid metabolism inhibitors in phylogenetically diverse species of the filamentous fungus Fusarium.</title>
        <authorList>
            <person name="Kim H.-S."/>
            <person name="Busman M."/>
            <person name="Brown D.W."/>
            <person name="Divon H."/>
            <person name="Uhlig S."/>
            <person name="Proctor R.H."/>
        </authorList>
    </citation>
    <scope>NUCLEOTIDE SEQUENCE [LARGE SCALE GENOMIC DNA]</scope>
    <source>
        <strain evidence="2 3">NRRL 20459</strain>
    </source>
</reference>
<evidence type="ECO:0000313" key="2">
    <source>
        <dbReference type="EMBL" id="KAF4464903.1"/>
    </source>
</evidence>
<protein>
    <submittedName>
        <fullName evidence="2">Uncharacterized protein</fullName>
    </submittedName>
</protein>